<feature type="region of interest" description="Disordered" evidence="1">
    <location>
        <begin position="53"/>
        <end position="77"/>
    </location>
</feature>
<evidence type="ECO:0000313" key="2">
    <source>
        <dbReference type="EMBL" id="KAK9026472.1"/>
    </source>
</evidence>
<gene>
    <name evidence="2" type="ORF">V6N11_039310</name>
</gene>
<feature type="region of interest" description="Disordered" evidence="1">
    <location>
        <begin position="1"/>
        <end position="26"/>
    </location>
</feature>
<feature type="region of interest" description="Disordered" evidence="1">
    <location>
        <begin position="163"/>
        <end position="184"/>
    </location>
</feature>
<accession>A0ABR2SMI7</accession>
<proteinExistence type="predicted"/>
<name>A0ABR2SMI7_9ROSI</name>
<organism evidence="2 3">
    <name type="scientific">Hibiscus sabdariffa</name>
    <name type="common">roselle</name>
    <dbReference type="NCBI Taxonomy" id="183260"/>
    <lineage>
        <taxon>Eukaryota</taxon>
        <taxon>Viridiplantae</taxon>
        <taxon>Streptophyta</taxon>
        <taxon>Embryophyta</taxon>
        <taxon>Tracheophyta</taxon>
        <taxon>Spermatophyta</taxon>
        <taxon>Magnoliopsida</taxon>
        <taxon>eudicotyledons</taxon>
        <taxon>Gunneridae</taxon>
        <taxon>Pentapetalae</taxon>
        <taxon>rosids</taxon>
        <taxon>malvids</taxon>
        <taxon>Malvales</taxon>
        <taxon>Malvaceae</taxon>
        <taxon>Malvoideae</taxon>
        <taxon>Hibiscus</taxon>
    </lineage>
</organism>
<dbReference type="EMBL" id="JBBPBN010000013">
    <property type="protein sequence ID" value="KAK9026472.1"/>
    <property type="molecule type" value="Genomic_DNA"/>
</dbReference>
<protein>
    <submittedName>
        <fullName evidence="2">Uncharacterized protein</fullName>
    </submittedName>
</protein>
<feature type="compositionally biased region" description="Acidic residues" evidence="1">
    <location>
        <begin position="171"/>
        <end position="183"/>
    </location>
</feature>
<reference evidence="2 3" key="1">
    <citation type="journal article" date="2024" name="G3 (Bethesda)">
        <title>Genome assembly of Hibiscus sabdariffa L. provides insights into metabolisms of medicinal natural products.</title>
        <authorList>
            <person name="Kim T."/>
        </authorList>
    </citation>
    <scope>NUCLEOTIDE SEQUENCE [LARGE SCALE GENOMIC DNA]</scope>
    <source>
        <strain evidence="2">TK-2024</strain>
        <tissue evidence="2">Old leaves</tissue>
    </source>
</reference>
<sequence>MTSKASFKHPVDDPKSSSSIASSEYETTEHGVQLYIIMIRSSNSMDSLQSENTMAGEHSCDLSKVKPESVGNIPRVGSKSSFKHLNDDYKSSNSTGSLKYEKLVPGVMQLNNRTGSLYAEAKQSFTNTENNDESDERSFLAWLWSFALEETCMLSDKDNLEGTFQSKLPDGGDDEDEDNDGESDLAGFARFEFYYCIWST</sequence>
<keyword evidence="3" id="KW-1185">Reference proteome</keyword>
<dbReference type="Proteomes" id="UP001396334">
    <property type="component" value="Unassembled WGS sequence"/>
</dbReference>
<comment type="caution">
    <text evidence="2">The sequence shown here is derived from an EMBL/GenBank/DDBJ whole genome shotgun (WGS) entry which is preliminary data.</text>
</comment>
<feature type="compositionally biased region" description="Basic and acidic residues" evidence="1">
    <location>
        <begin position="58"/>
        <end position="67"/>
    </location>
</feature>
<evidence type="ECO:0000256" key="1">
    <source>
        <dbReference type="SAM" id="MobiDB-lite"/>
    </source>
</evidence>
<evidence type="ECO:0000313" key="3">
    <source>
        <dbReference type="Proteomes" id="UP001396334"/>
    </source>
</evidence>